<name>A0A4Q1RF93_9FIRM</name>
<feature type="region of interest" description="Disordered" evidence="5">
    <location>
        <begin position="305"/>
        <end position="347"/>
    </location>
</feature>
<keyword evidence="2" id="KW-0238">DNA-binding</keyword>
<evidence type="ECO:0000313" key="7">
    <source>
        <dbReference type="EMBL" id="RXS74182.1"/>
    </source>
</evidence>
<dbReference type="GO" id="GO:0043565">
    <property type="term" value="F:sequence-specific DNA binding"/>
    <property type="evidence" value="ECO:0007669"/>
    <property type="project" value="InterPro"/>
</dbReference>
<dbReference type="Pfam" id="PF12833">
    <property type="entry name" value="HTH_18"/>
    <property type="match status" value="1"/>
</dbReference>
<keyword evidence="4" id="KW-0175">Coiled coil</keyword>
<dbReference type="Gene3D" id="1.10.10.60">
    <property type="entry name" value="Homeodomain-like"/>
    <property type="match status" value="2"/>
</dbReference>
<gene>
    <name evidence="7" type="ORF">ETP43_02285</name>
</gene>
<sequence>MYAYENIEMSLNYIEQHLSEKIETEKLAEIACLSTFYYQRLFKRLVKRSVQEYIKLRRLAMVIAELNNSEERILDIALKYGFSDHANFTRAFKEVYHITPDEYRKNVPMLNTFDKVIWQCVTATKKGKKFCKHSKGIPETAIEEAFVESYRLLCDDNKDVLEEFLQRMDDTLSSSVVSKQLAKAEKEIGALEKKKSKLVDMRLEEIIDKETYESKYADLVSKQEQLVEERKKLQETSDNEKDIKKRLKEFKKTLEQNEVLDKFDRYVFESIVEKVIVGGLDENGNVDPAQLTFVYKTGLKNNVDGAKFKPQRKNARGRHRTEELCSHDSNEVDKMCSDSSNDTIGNR</sequence>
<evidence type="ECO:0000256" key="4">
    <source>
        <dbReference type="SAM" id="Coils"/>
    </source>
</evidence>
<dbReference type="PANTHER" id="PTHR47504:SF5">
    <property type="entry name" value="RIGHT ORIGIN-BINDING PROTEIN"/>
    <property type="match status" value="1"/>
</dbReference>
<dbReference type="SMART" id="SM00342">
    <property type="entry name" value="HTH_ARAC"/>
    <property type="match status" value="1"/>
</dbReference>
<feature type="compositionally biased region" description="Basic residues" evidence="5">
    <location>
        <begin position="309"/>
        <end position="319"/>
    </location>
</feature>
<feature type="domain" description="HTH araC/xylS-type" evidence="6">
    <location>
        <begin position="8"/>
        <end position="106"/>
    </location>
</feature>
<evidence type="ECO:0000256" key="5">
    <source>
        <dbReference type="SAM" id="MobiDB-lite"/>
    </source>
</evidence>
<evidence type="ECO:0000256" key="1">
    <source>
        <dbReference type="ARBA" id="ARBA00023015"/>
    </source>
</evidence>
<dbReference type="PANTHER" id="PTHR47504">
    <property type="entry name" value="RIGHT ORIGIN-BINDING PROTEIN"/>
    <property type="match status" value="1"/>
</dbReference>
<dbReference type="RefSeq" id="WP_129256952.1">
    <property type="nucleotide sequence ID" value="NZ_SDKC01000001.1"/>
</dbReference>
<keyword evidence="1" id="KW-0805">Transcription regulation</keyword>
<keyword evidence="3" id="KW-0804">Transcription</keyword>
<comment type="caution">
    <text evidence="7">The sequence shown here is derived from an EMBL/GenBank/DDBJ whole genome shotgun (WGS) entry which is preliminary data.</text>
</comment>
<organism evidence="7 8">
    <name type="scientific">Blautia faecicola</name>
    <dbReference type="NCBI Taxonomy" id="2509240"/>
    <lineage>
        <taxon>Bacteria</taxon>
        <taxon>Bacillati</taxon>
        <taxon>Bacillota</taxon>
        <taxon>Clostridia</taxon>
        <taxon>Lachnospirales</taxon>
        <taxon>Lachnospiraceae</taxon>
        <taxon>Blautia</taxon>
    </lineage>
</organism>
<accession>A0A4Q1RF93</accession>
<dbReference type="PRINTS" id="PR00032">
    <property type="entry name" value="HTHARAC"/>
</dbReference>
<dbReference type="InterPro" id="IPR050959">
    <property type="entry name" value="MarA-like"/>
</dbReference>
<feature type="compositionally biased region" description="Basic and acidic residues" evidence="5">
    <location>
        <begin position="320"/>
        <end position="336"/>
    </location>
</feature>
<protein>
    <submittedName>
        <fullName evidence="7">Helix-turn-helix domain-containing protein</fullName>
    </submittedName>
</protein>
<feature type="coiled-coil region" evidence="4">
    <location>
        <begin position="174"/>
        <end position="253"/>
    </location>
</feature>
<dbReference type="GO" id="GO:0003700">
    <property type="term" value="F:DNA-binding transcription factor activity"/>
    <property type="evidence" value="ECO:0007669"/>
    <property type="project" value="InterPro"/>
</dbReference>
<evidence type="ECO:0000256" key="3">
    <source>
        <dbReference type="ARBA" id="ARBA00023163"/>
    </source>
</evidence>
<dbReference type="OrthoDB" id="9801308at2"/>
<dbReference type="InterPro" id="IPR018060">
    <property type="entry name" value="HTH_AraC"/>
</dbReference>
<evidence type="ECO:0000313" key="8">
    <source>
        <dbReference type="Proteomes" id="UP000290106"/>
    </source>
</evidence>
<evidence type="ECO:0000256" key="2">
    <source>
        <dbReference type="ARBA" id="ARBA00023125"/>
    </source>
</evidence>
<dbReference type="EMBL" id="SDKC01000001">
    <property type="protein sequence ID" value="RXS74182.1"/>
    <property type="molecule type" value="Genomic_DNA"/>
</dbReference>
<dbReference type="InterPro" id="IPR020449">
    <property type="entry name" value="Tscrpt_reg_AraC-type_HTH"/>
</dbReference>
<reference evidence="7 8" key="1">
    <citation type="submission" date="2019-01" db="EMBL/GenBank/DDBJ databases">
        <title>Blautia sp. nov. KGMB01111 isolated human feces.</title>
        <authorList>
            <person name="Park J.-E."/>
            <person name="Kim J.-S."/>
            <person name="Park S.-H."/>
        </authorList>
    </citation>
    <scope>NUCLEOTIDE SEQUENCE [LARGE SCALE GENOMIC DNA]</scope>
    <source>
        <strain evidence="7 8">KGMB01111</strain>
    </source>
</reference>
<proteinExistence type="predicted"/>
<evidence type="ECO:0000259" key="6">
    <source>
        <dbReference type="PROSITE" id="PS01124"/>
    </source>
</evidence>
<dbReference type="InterPro" id="IPR009057">
    <property type="entry name" value="Homeodomain-like_sf"/>
</dbReference>
<feature type="compositionally biased region" description="Polar residues" evidence="5">
    <location>
        <begin position="337"/>
        <end position="347"/>
    </location>
</feature>
<dbReference type="AlphaFoldDB" id="A0A4Q1RF93"/>
<dbReference type="PROSITE" id="PS01124">
    <property type="entry name" value="HTH_ARAC_FAMILY_2"/>
    <property type="match status" value="1"/>
</dbReference>
<dbReference type="SUPFAM" id="SSF46689">
    <property type="entry name" value="Homeodomain-like"/>
    <property type="match status" value="2"/>
</dbReference>
<keyword evidence="8" id="KW-1185">Reference proteome</keyword>
<dbReference type="Proteomes" id="UP000290106">
    <property type="component" value="Unassembled WGS sequence"/>
</dbReference>